<keyword evidence="2" id="KW-1185">Reference proteome</keyword>
<name>A0AAV7HUR7_COTGL</name>
<dbReference type="Proteomes" id="UP000826195">
    <property type="component" value="Unassembled WGS sequence"/>
</dbReference>
<dbReference type="AlphaFoldDB" id="A0AAV7HUR7"/>
<evidence type="ECO:0000313" key="1">
    <source>
        <dbReference type="EMBL" id="KAH0535451.1"/>
    </source>
</evidence>
<proteinExistence type="predicted"/>
<sequence length="186" mass="21085">MGGETESENKDRTNKRSTVVKIFVSPSWQLLATEIVPFNDNVPSHQSSILNGQKRQIFPPEDVHQRVLDAYLSPRLGSQSTTRNLRVFPHIHNRGREEKRGRGRGIVKLTPPNTYEIADRSRGGRDPSAILIPVWKHVARGLSRTDRGRVASQTHNTATGAKFWGLRATTRHRRANRGYCYLVLAR</sequence>
<organism evidence="1 2">
    <name type="scientific">Cotesia glomerata</name>
    <name type="common">Lepidopteran parasitic wasp</name>
    <name type="synonym">Apanteles glomeratus</name>
    <dbReference type="NCBI Taxonomy" id="32391"/>
    <lineage>
        <taxon>Eukaryota</taxon>
        <taxon>Metazoa</taxon>
        <taxon>Ecdysozoa</taxon>
        <taxon>Arthropoda</taxon>
        <taxon>Hexapoda</taxon>
        <taxon>Insecta</taxon>
        <taxon>Pterygota</taxon>
        <taxon>Neoptera</taxon>
        <taxon>Endopterygota</taxon>
        <taxon>Hymenoptera</taxon>
        <taxon>Apocrita</taxon>
        <taxon>Ichneumonoidea</taxon>
        <taxon>Braconidae</taxon>
        <taxon>Microgastrinae</taxon>
        <taxon>Cotesia</taxon>
    </lineage>
</organism>
<reference evidence="1 2" key="1">
    <citation type="journal article" date="2021" name="J. Hered.">
        <title>A chromosome-level genome assembly of the parasitoid wasp, Cotesia glomerata (Hymenoptera: Braconidae).</title>
        <authorList>
            <person name="Pinto B.J."/>
            <person name="Weis J.J."/>
            <person name="Gamble T."/>
            <person name="Ode P.J."/>
            <person name="Paul R."/>
            <person name="Zaspel J.M."/>
        </authorList>
    </citation>
    <scope>NUCLEOTIDE SEQUENCE [LARGE SCALE GENOMIC DNA]</scope>
    <source>
        <strain evidence="1">CgM1</strain>
    </source>
</reference>
<gene>
    <name evidence="1" type="ORF">KQX54_016503</name>
</gene>
<dbReference type="EMBL" id="JAHXZJ010002982">
    <property type="protein sequence ID" value="KAH0535451.1"/>
    <property type="molecule type" value="Genomic_DNA"/>
</dbReference>
<evidence type="ECO:0000313" key="2">
    <source>
        <dbReference type="Proteomes" id="UP000826195"/>
    </source>
</evidence>
<protein>
    <submittedName>
        <fullName evidence="1">Uncharacterized protein</fullName>
    </submittedName>
</protein>
<accession>A0AAV7HUR7</accession>
<comment type="caution">
    <text evidence="1">The sequence shown here is derived from an EMBL/GenBank/DDBJ whole genome shotgun (WGS) entry which is preliminary data.</text>
</comment>